<dbReference type="Pfam" id="PF00027">
    <property type="entry name" value="cNMP_binding"/>
    <property type="match status" value="1"/>
</dbReference>
<organism evidence="3">
    <name type="scientific">uncultured Gemmatimonadota bacterium</name>
    <dbReference type="NCBI Taxonomy" id="203437"/>
    <lineage>
        <taxon>Bacteria</taxon>
        <taxon>Pseudomonadati</taxon>
        <taxon>Gemmatimonadota</taxon>
        <taxon>environmental samples</taxon>
    </lineage>
</organism>
<feature type="domain" description="Cyclic nucleotide-binding" evidence="2">
    <location>
        <begin position="14"/>
        <end position="115"/>
    </location>
</feature>
<dbReference type="Gene3D" id="2.60.120.10">
    <property type="entry name" value="Jelly Rolls"/>
    <property type="match status" value="1"/>
</dbReference>
<dbReference type="FunFam" id="1.10.275.10:FF:000001">
    <property type="entry name" value="Fumarate hydratase, mitochondrial"/>
    <property type="match status" value="1"/>
</dbReference>
<dbReference type="EC" id="4.3.1.1" evidence="3"/>
<dbReference type="SUPFAM" id="SSF51206">
    <property type="entry name" value="cAMP-binding domain-like"/>
    <property type="match status" value="1"/>
</dbReference>
<dbReference type="InterPro" id="IPR018490">
    <property type="entry name" value="cNMP-bd_dom_sf"/>
</dbReference>
<accession>A0A6J4KND9</accession>
<dbReference type="InterPro" id="IPR000595">
    <property type="entry name" value="cNMP-bd_dom"/>
</dbReference>
<dbReference type="AlphaFoldDB" id="A0A6J4KND9"/>
<evidence type="ECO:0000256" key="1">
    <source>
        <dbReference type="SAM" id="MobiDB-lite"/>
    </source>
</evidence>
<dbReference type="PANTHER" id="PTHR42696:SF2">
    <property type="entry name" value="ASPARTATE AMMONIA-LYASE"/>
    <property type="match status" value="1"/>
</dbReference>
<dbReference type="EMBL" id="CADCTV010000227">
    <property type="protein sequence ID" value="CAA9309641.1"/>
    <property type="molecule type" value="Genomic_DNA"/>
</dbReference>
<gene>
    <name evidence="3" type="ORF">AVDCRST_MAG89-1035</name>
</gene>
<dbReference type="PANTHER" id="PTHR42696">
    <property type="entry name" value="ASPARTATE AMMONIA-LYASE"/>
    <property type="match status" value="1"/>
</dbReference>
<dbReference type="SMART" id="SM00100">
    <property type="entry name" value="cNMP"/>
    <property type="match status" value="1"/>
</dbReference>
<feature type="non-terminal residue" evidence="3">
    <location>
        <position position="293"/>
    </location>
</feature>
<protein>
    <submittedName>
        <fullName evidence="3">Aspartate ammonia-lyase</fullName>
        <ecNumber evidence="3">4.3.1.1</ecNumber>
    </submittedName>
</protein>
<dbReference type="Pfam" id="PF00206">
    <property type="entry name" value="Lyase_1"/>
    <property type="match status" value="1"/>
</dbReference>
<evidence type="ECO:0000313" key="3">
    <source>
        <dbReference type="EMBL" id="CAA9309641.1"/>
    </source>
</evidence>
<dbReference type="InterPro" id="IPR014710">
    <property type="entry name" value="RmlC-like_jellyroll"/>
</dbReference>
<dbReference type="InterPro" id="IPR022761">
    <property type="entry name" value="Fumarate_lyase_N"/>
</dbReference>
<dbReference type="SUPFAM" id="SSF48557">
    <property type="entry name" value="L-aspartase-like"/>
    <property type="match status" value="1"/>
</dbReference>
<evidence type="ECO:0000259" key="2">
    <source>
        <dbReference type="PROSITE" id="PS50042"/>
    </source>
</evidence>
<dbReference type="GO" id="GO:0005829">
    <property type="term" value="C:cytosol"/>
    <property type="evidence" value="ECO:0007669"/>
    <property type="project" value="TreeGrafter"/>
</dbReference>
<proteinExistence type="predicted"/>
<dbReference type="CDD" id="cd00038">
    <property type="entry name" value="CAP_ED"/>
    <property type="match status" value="1"/>
</dbReference>
<dbReference type="Gene3D" id="1.10.275.10">
    <property type="entry name" value="Fumarase/aspartase (N-terminal domain)"/>
    <property type="match status" value="1"/>
</dbReference>
<feature type="compositionally biased region" description="Basic and acidic residues" evidence="1">
    <location>
        <begin position="278"/>
        <end position="293"/>
    </location>
</feature>
<sequence>MSPRLPPILRDHPVIRSLDAEEIELLGRRSQIRRYPVGSYVFRESQPRRSFGVLLSGRVEIVKGLSGRPEILHVLVPGESFGETTLLDEYPHSTSGVVTEAAEVLEIDRGVTKEIAKTHPVLYGKLAMAAAQVIASRLRHANTRLSGRGVGYLSGELRMEYDLLGERPLSTDLYYGVQTLRAMENFPITGIPIGQYPHLVFALAAVKQAAAQANHELGLLADDVADAIQRATQEILEGRLHEWFVVDVIQGGAGTSTNMNANEVIASRANEIATGKRGGKDPVHPNDHVNMEQ</sequence>
<feature type="region of interest" description="Disordered" evidence="1">
    <location>
        <begin position="272"/>
        <end position="293"/>
    </location>
</feature>
<dbReference type="InterPro" id="IPR051546">
    <property type="entry name" value="Aspartate_Ammonia-Lyase"/>
</dbReference>
<reference evidence="3" key="1">
    <citation type="submission" date="2020-02" db="EMBL/GenBank/DDBJ databases">
        <authorList>
            <person name="Meier V. D."/>
        </authorList>
    </citation>
    <scope>NUCLEOTIDE SEQUENCE</scope>
    <source>
        <strain evidence="3">AVDCRST_MAG89</strain>
    </source>
</reference>
<dbReference type="PROSITE" id="PS50042">
    <property type="entry name" value="CNMP_BINDING_3"/>
    <property type="match status" value="1"/>
</dbReference>
<keyword evidence="3" id="KW-0456">Lyase</keyword>
<dbReference type="InterPro" id="IPR024083">
    <property type="entry name" value="Fumarase/histidase_N"/>
</dbReference>
<name>A0A6J4KND9_9BACT</name>
<dbReference type="GO" id="GO:0006531">
    <property type="term" value="P:aspartate metabolic process"/>
    <property type="evidence" value="ECO:0007669"/>
    <property type="project" value="TreeGrafter"/>
</dbReference>
<dbReference type="InterPro" id="IPR008948">
    <property type="entry name" value="L-Aspartase-like"/>
</dbReference>
<dbReference type="GO" id="GO:0008797">
    <property type="term" value="F:aspartate ammonia-lyase activity"/>
    <property type="evidence" value="ECO:0007669"/>
    <property type="project" value="UniProtKB-EC"/>
</dbReference>